<dbReference type="FunFam" id="3.30.160.60:FF:001119">
    <property type="entry name" value="zinc finger protein 408"/>
    <property type="match status" value="1"/>
</dbReference>
<evidence type="ECO:0000256" key="9">
    <source>
        <dbReference type="PROSITE-ProRule" id="PRU00042"/>
    </source>
</evidence>
<dbReference type="GO" id="GO:0005654">
    <property type="term" value="C:nucleoplasm"/>
    <property type="evidence" value="ECO:0007669"/>
    <property type="project" value="TreeGrafter"/>
</dbReference>
<evidence type="ECO:0000259" key="13">
    <source>
        <dbReference type="PROSITE" id="PS51915"/>
    </source>
</evidence>
<protein>
    <submittedName>
        <fullName evidence="15">Zinc finger protein 331-like isoform X1</fullName>
    </submittedName>
</protein>
<dbReference type="PROSITE" id="PS00028">
    <property type="entry name" value="ZINC_FINGER_C2H2_1"/>
    <property type="match status" value="8"/>
</dbReference>
<feature type="binding site" evidence="10">
    <location>
        <position position="13"/>
    </location>
    <ligand>
        <name>Zn(2+)</name>
        <dbReference type="ChEBI" id="CHEBI:29105"/>
    </ligand>
</feature>
<dbReference type="SMART" id="SM00355">
    <property type="entry name" value="ZnF_C2H2"/>
    <property type="match status" value="9"/>
</dbReference>
<evidence type="ECO:0000256" key="5">
    <source>
        <dbReference type="ARBA" id="ARBA00022833"/>
    </source>
</evidence>
<dbReference type="PANTHER" id="PTHR24399:SF70">
    <property type="entry name" value="C2H2-TYPE DOMAIN-CONTAINING PROTEIN"/>
    <property type="match status" value="1"/>
</dbReference>
<evidence type="ECO:0000313" key="14">
    <source>
        <dbReference type="Proteomes" id="UP000092443"/>
    </source>
</evidence>
<gene>
    <name evidence="15" type="primary">LOC119635157</name>
</gene>
<dbReference type="Gene3D" id="3.30.160.60">
    <property type="entry name" value="Classic Zinc Finger"/>
    <property type="match status" value="9"/>
</dbReference>
<keyword evidence="8" id="KW-0539">Nucleus</keyword>
<dbReference type="Gene3D" id="3.40.1800.20">
    <property type="match status" value="1"/>
</dbReference>
<feature type="region of interest" description="Disordered" evidence="11">
    <location>
        <begin position="302"/>
        <end position="321"/>
    </location>
</feature>
<evidence type="ECO:0000256" key="2">
    <source>
        <dbReference type="ARBA" id="ARBA00022723"/>
    </source>
</evidence>
<keyword evidence="4 9" id="KW-0863">Zinc-finger</keyword>
<evidence type="ECO:0000256" key="6">
    <source>
        <dbReference type="ARBA" id="ARBA00023015"/>
    </source>
</evidence>
<feature type="domain" description="C2H2-type" evidence="12">
    <location>
        <begin position="397"/>
        <end position="424"/>
    </location>
</feature>
<feature type="domain" description="C2H2-type" evidence="12">
    <location>
        <begin position="249"/>
        <end position="276"/>
    </location>
</feature>
<keyword evidence="6" id="KW-0805">Transcription regulation</keyword>
<dbReference type="GO" id="GO:0001227">
    <property type="term" value="F:DNA-binding transcription repressor activity, RNA polymerase II-specific"/>
    <property type="evidence" value="ECO:0007669"/>
    <property type="project" value="TreeGrafter"/>
</dbReference>
<dbReference type="FunFam" id="3.30.160.60:FF:000512">
    <property type="entry name" value="zinc finger protein 197 isoform X1"/>
    <property type="match status" value="1"/>
</dbReference>
<dbReference type="GO" id="GO:0000978">
    <property type="term" value="F:RNA polymerase II cis-regulatory region sequence-specific DNA binding"/>
    <property type="evidence" value="ECO:0007669"/>
    <property type="project" value="TreeGrafter"/>
</dbReference>
<dbReference type="PROSITE" id="PS51915">
    <property type="entry name" value="ZAD"/>
    <property type="match status" value="1"/>
</dbReference>
<feature type="domain" description="C2H2-type" evidence="12">
    <location>
        <begin position="481"/>
        <end position="508"/>
    </location>
</feature>
<evidence type="ECO:0000256" key="4">
    <source>
        <dbReference type="ARBA" id="ARBA00022771"/>
    </source>
</evidence>
<dbReference type="SMART" id="SM00868">
    <property type="entry name" value="zf-AD"/>
    <property type="match status" value="2"/>
</dbReference>
<accession>A0A8U0WLF8</accession>
<feature type="domain" description="C2H2-type" evidence="12">
    <location>
        <begin position="453"/>
        <end position="480"/>
    </location>
</feature>
<dbReference type="Pfam" id="PF07776">
    <property type="entry name" value="zf-AD"/>
    <property type="match status" value="1"/>
</dbReference>
<name>A0A8U0WLF8_9MUSC</name>
<sequence>MDNSTATKLQTVCRTCMSSEANAESSETPPYKKRKTFKTSTSNMISIYNSPEGTDNNVNSPPIIDMLLNTTPQLRIEANDDLPKYVCEQCVGKLLKAYEFQQMSLRVDQQLREMLQEQKHLPNENVEGKEDSVDISMDDPLDDSISRAICDITTTIKIEMEEPLIDTTQLENNYAERNTSTENIKYEMQVQEYELSDEVEGDDRNCDSDDSDWVLEEYRRQQQQLNINKLREKDIKITSSAKISIPKDFVCDVCGNALSTSKSLKRHKKIHLRGKGSQPIPNTNGEKLPKVEGDGDEIMSVEKENEEEHVEEKPQVESNDEEGKKRFICDVCGGRLSTRKSLKRHEKIHMRGPDEIKRRPIGQKATYECKYCQKGTFFQQSSTLKDHLRVHTGEQPFLCSECGKAFKSLSNMKQHLLRHNADKRYECPDCPKKFPCLSDLASHKAVHYKNKAHVCDMCGAGFIKPYQLKKHKMYHNGEKPHKCEYCEMRFVLADQMRRHMRTHTGEKPYKCKYCTRAFAQSNDLVKHLRSHLGDNVYKCELCPQGFRLIKDLRVHFATHKNEDEETRKRNLQALLEEEKKLQMKFGLTEISM</sequence>
<feature type="domain" description="ZAD" evidence="13">
    <location>
        <begin position="11"/>
        <end position="114"/>
    </location>
</feature>
<dbReference type="Proteomes" id="UP000092443">
    <property type="component" value="Unplaced"/>
</dbReference>
<dbReference type="KEGG" id="gfs:119635157"/>
<feature type="domain" description="C2H2-type" evidence="12">
    <location>
        <begin position="537"/>
        <end position="564"/>
    </location>
</feature>
<evidence type="ECO:0000259" key="12">
    <source>
        <dbReference type="PROSITE" id="PS50157"/>
    </source>
</evidence>
<feature type="domain" description="C2H2-type" evidence="12">
    <location>
        <begin position="509"/>
        <end position="536"/>
    </location>
</feature>
<dbReference type="FunFam" id="3.30.160.60:FF:002343">
    <property type="entry name" value="Zinc finger protein 33A"/>
    <property type="match status" value="1"/>
</dbReference>
<keyword evidence="2 10" id="KW-0479">Metal-binding</keyword>
<feature type="domain" description="C2H2-type" evidence="12">
    <location>
        <begin position="367"/>
        <end position="396"/>
    </location>
</feature>
<keyword evidence="5 10" id="KW-0862">Zinc</keyword>
<dbReference type="InterPro" id="IPR012934">
    <property type="entry name" value="Znf_AD"/>
</dbReference>
<feature type="binding site" evidence="10">
    <location>
        <position position="16"/>
    </location>
    <ligand>
        <name>Zn(2+)</name>
        <dbReference type="ChEBI" id="CHEBI:29105"/>
    </ligand>
</feature>
<dbReference type="AlphaFoldDB" id="A0A8U0WLF8"/>
<feature type="binding site" evidence="10">
    <location>
        <position position="90"/>
    </location>
    <ligand>
        <name>Zn(2+)</name>
        <dbReference type="ChEBI" id="CHEBI:29105"/>
    </ligand>
</feature>
<dbReference type="SUPFAM" id="SSF57716">
    <property type="entry name" value="Glucocorticoid receptor-like (DNA-binding domain)"/>
    <property type="match status" value="1"/>
</dbReference>
<feature type="binding site" evidence="10">
    <location>
        <position position="87"/>
    </location>
    <ligand>
        <name>Zn(2+)</name>
        <dbReference type="ChEBI" id="CHEBI:29105"/>
    </ligand>
</feature>
<keyword evidence="7" id="KW-0804">Transcription</keyword>
<evidence type="ECO:0000256" key="7">
    <source>
        <dbReference type="ARBA" id="ARBA00023163"/>
    </source>
</evidence>
<dbReference type="InterPro" id="IPR036236">
    <property type="entry name" value="Znf_C2H2_sf"/>
</dbReference>
<dbReference type="GO" id="GO:0008270">
    <property type="term" value="F:zinc ion binding"/>
    <property type="evidence" value="ECO:0007669"/>
    <property type="project" value="UniProtKB-UniRule"/>
</dbReference>
<evidence type="ECO:0000256" key="10">
    <source>
        <dbReference type="PROSITE-ProRule" id="PRU01263"/>
    </source>
</evidence>
<dbReference type="InterPro" id="IPR013087">
    <property type="entry name" value="Znf_C2H2_type"/>
</dbReference>
<organism evidence="14 15">
    <name type="scientific">Glossina fuscipes</name>
    <dbReference type="NCBI Taxonomy" id="7396"/>
    <lineage>
        <taxon>Eukaryota</taxon>
        <taxon>Metazoa</taxon>
        <taxon>Ecdysozoa</taxon>
        <taxon>Arthropoda</taxon>
        <taxon>Hexapoda</taxon>
        <taxon>Insecta</taxon>
        <taxon>Pterygota</taxon>
        <taxon>Neoptera</taxon>
        <taxon>Endopterygota</taxon>
        <taxon>Diptera</taxon>
        <taxon>Brachycera</taxon>
        <taxon>Muscomorpha</taxon>
        <taxon>Hippoboscoidea</taxon>
        <taxon>Glossinidae</taxon>
        <taxon>Glossina</taxon>
    </lineage>
</organism>
<feature type="domain" description="C2H2-type" evidence="12">
    <location>
        <begin position="327"/>
        <end position="349"/>
    </location>
</feature>
<dbReference type="Pfam" id="PF13912">
    <property type="entry name" value="zf-C2H2_6"/>
    <property type="match status" value="1"/>
</dbReference>
<keyword evidence="3" id="KW-0677">Repeat</keyword>
<evidence type="ECO:0000256" key="1">
    <source>
        <dbReference type="ARBA" id="ARBA00004123"/>
    </source>
</evidence>
<dbReference type="GeneID" id="119635157"/>
<dbReference type="SUPFAM" id="SSF57667">
    <property type="entry name" value="beta-beta-alpha zinc fingers"/>
    <property type="match status" value="4"/>
</dbReference>
<evidence type="ECO:0000313" key="15">
    <source>
        <dbReference type="RefSeq" id="XP_037885713.1"/>
    </source>
</evidence>
<dbReference type="RefSeq" id="XP_037885713.1">
    <property type="nucleotide sequence ID" value="XM_038029785.1"/>
</dbReference>
<dbReference type="PROSITE" id="PS50157">
    <property type="entry name" value="ZINC_FINGER_C2H2_2"/>
    <property type="match status" value="9"/>
</dbReference>
<feature type="region of interest" description="Disordered" evidence="11">
    <location>
        <begin position="268"/>
        <end position="294"/>
    </location>
</feature>
<evidence type="ECO:0000256" key="11">
    <source>
        <dbReference type="SAM" id="MobiDB-lite"/>
    </source>
</evidence>
<feature type="compositionally biased region" description="Basic and acidic residues" evidence="11">
    <location>
        <begin position="310"/>
        <end position="321"/>
    </location>
</feature>
<proteinExistence type="predicted"/>
<keyword evidence="14" id="KW-1185">Reference proteome</keyword>
<dbReference type="FunFam" id="3.30.160.60:FF:000446">
    <property type="entry name" value="Zinc finger protein"/>
    <property type="match status" value="1"/>
</dbReference>
<dbReference type="Pfam" id="PF00096">
    <property type="entry name" value="zf-C2H2"/>
    <property type="match status" value="4"/>
</dbReference>
<dbReference type="PANTHER" id="PTHR24399">
    <property type="entry name" value="ZINC FINGER AND BTB DOMAIN-CONTAINING"/>
    <property type="match status" value="1"/>
</dbReference>
<evidence type="ECO:0000256" key="8">
    <source>
        <dbReference type="ARBA" id="ARBA00023242"/>
    </source>
</evidence>
<reference evidence="15" key="1">
    <citation type="submission" date="2025-08" db="UniProtKB">
        <authorList>
            <consortium name="RefSeq"/>
        </authorList>
    </citation>
    <scope>IDENTIFICATION</scope>
    <source>
        <tissue evidence="15">Whole body pupa</tissue>
    </source>
</reference>
<feature type="domain" description="C2H2-type" evidence="12">
    <location>
        <begin position="425"/>
        <end position="452"/>
    </location>
</feature>
<comment type="subcellular location">
    <subcellularLocation>
        <location evidence="1">Nucleus</location>
    </subcellularLocation>
</comment>
<evidence type="ECO:0000256" key="3">
    <source>
        <dbReference type="ARBA" id="ARBA00022737"/>
    </source>
</evidence>